<dbReference type="InterPro" id="IPR027417">
    <property type="entry name" value="P-loop_NTPase"/>
</dbReference>
<comment type="similarity">
    <text evidence="1 9">Belongs to the TRAFAC class myosin-kinesin ATPase superfamily. Myosin family.</text>
</comment>
<dbReference type="FunFam" id="3.40.850.10:FF:000101">
    <property type="entry name" value="Slow myosin heavy chain 2"/>
    <property type="match status" value="1"/>
</dbReference>
<dbReference type="FunFam" id="1.20.5.340:FF:000007">
    <property type="entry name" value="Myosin heavy chain, non-muscle"/>
    <property type="match status" value="1"/>
</dbReference>
<dbReference type="GO" id="GO:0000146">
    <property type="term" value="F:microfilament motor activity"/>
    <property type="evidence" value="ECO:0007669"/>
    <property type="project" value="TreeGrafter"/>
</dbReference>
<dbReference type="FunFam" id="2.30.30.360:FF:000001">
    <property type="entry name" value="Myosin heavy chain"/>
    <property type="match status" value="1"/>
</dbReference>
<dbReference type="InterPro" id="IPR008989">
    <property type="entry name" value="Myosin_S1_N"/>
</dbReference>
<name>A0A8T2IPI9_9PIPI</name>
<reference evidence="14" key="1">
    <citation type="thesis" date="2020" institute="ProQuest LLC" country="789 East Eisenhower Parkway, Ann Arbor, MI, USA">
        <title>Comparative Genomics and Chromosome Evolution.</title>
        <authorList>
            <person name="Mudd A.B."/>
        </authorList>
    </citation>
    <scope>NUCLEOTIDE SEQUENCE</scope>
    <source>
        <strain evidence="14">Female2</strain>
        <tissue evidence="14">Blood</tissue>
    </source>
</reference>
<keyword evidence="6 9" id="KW-0518">Myosin</keyword>
<feature type="coiled-coil region" evidence="10">
    <location>
        <begin position="845"/>
        <end position="1279"/>
    </location>
</feature>
<dbReference type="Gene3D" id="6.10.250.2420">
    <property type="match status" value="1"/>
</dbReference>
<keyword evidence="8 9" id="KW-0009">Actin-binding</keyword>
<feature type="domain" description="Myosin N-terminal SH3-like" evidence="13">
    <location>
        <begin position="29"/>
        <end position="79"/>
    </location>
</feature>
<dbReference type="Gene3D" id="3.30.70.1590">
    <property type="match status" value="1"/>
</dbReference>
<feature type="region of interest" description="Disordered" evidence="11">
    <location>
        <begin position="1698"/>
        <end position="1807"/>
    </location>
</feature>
<feature type="region of interest" description="Disordered" evidence="11">
    <location>
        <begin position="1861"/>
        <end position="1934"/>
    </location>
</feature>
<dbReference type="FunFam" id="1.20.5.4820:FF:000002">
    <property type="entry name" value="Myosin heavy chain 10"/>
    <property type="match status" value="1"/>
</dbReference>
<dbReference type="OrthoDB" id="10254995at2759"/>
<dbReference type="InterPro" id="IPR036961">
    <property type="entry name" value="Kinesin_motor_dom_sf"/>
</dbReference>
<accession>A0A8T2IPI9</accession>
<dbReference type="GO" id="GO:0031032">
    <property type="term" value="P:actomyosin structure organization"/>
    <property type="evidence" value="ECO:0007669"/>
    <property type="project" value="TreeGrafter"/>
</dbReference>
<evidence type="ECO:0000256" key="9">
    <source>
        <dbReference type="PROSITE-ProRule" id="PRU00782"/>
    </source>
</evidence>
<dbReference type="PROSITE" id="PS51844">
    <property type="entry name" value="SH3_LIKE"/>
    <property type="match status" value="1"/>
</dbReference>
<evidence type="ECO:0000256" key="7">
    <source>
        <dbReference type="ARBA" id="ARBA00023175"/>
    </source>
</evidence>
<feature type="compositionally biased region" description="Basic and acidic residues" evidence="11">
    <location>
        <begin position="1725"/>
        <end position="1734"/>
    </location>
</feature>
<dbReference type="Gene3D" id="3.40.850.10">
    <property type="entry name" value="Kinesin motor domain"/>
    <property type="match status" value="1"/>
</dbReference>
<dbReference type="Gene3D" id="1.20.58.530">
    <property type="match status" value="1"/>
</dbReference>
<gene>
    <name evidence="14" type="ORF">GDO86_017281</name>
</gene>
<dbReference type="SUPFAM" id="SSF52540">
    <property type="entry name" value="P-loop containing nucleoside triphosphate hydrolases"/>
    <property type="match status" value="1"/>
</dbReference>
<proteinExistence type="inferred from homology"/>
<organism evidence="14 15">
    <name type="scientific">Hymenochirus boettgeri</name>
    <name type="common">Congo dwarf clawed frog</name>
    <dbReference type="NCBI Taxonomy" id="247094"/>
    <lineage>
        <taxon>Eukaryota</taxon>
        <taxon>Metazoa</taxon>
        <taxon>Chordata</taxon>
        <taxon>Craniata</taxon>
        <taxon>Vertebrata</taxon>
        <taxon>Euteleostomi</taxon>
        <taxon>Amphibia</taxon>
        <taxon>Batrachia</taxon>
        <taxon>Anura</taxon>
        <taxon>Pipoidea</taxon>
        <taxon>Pipidae</taxon>
        <taxon>Pipinae</taxon>
        <taxon>Hymenochirus</taxon>
    </lineage>
</organism>
<evidence type="ECO:0000256" key="10">
    <source>
        <dbReference type="SAM" id="Coils"/>
    </source>
</evidence>
<dbReference type="Pfam" id="PF02736">
    <property type="entry name" value="Myosin_N"/>
    <property type="match status" value="1"/>
</dbReference>
<feature type="compositionally biased region" description="Acidic residues" evidence="11">
    <location>
        <begin position="1739"/>
        <end position="1748"/>
    </location>
</feature>
<dbReference type="PANTHER" id="PTHR45615">
    <property type="entry name" value="MYOSIN HEAVY CHAIN, NON-MUSCLE"/>
    <property type="match status" value="1"/>
</dbReference>
<dbReference type="Gene3D" id="4.10.270.10">
    <property type="entry name" value="Myosin, subunit A"/>
    <property type="match status" value="1"/>
</dbReference>
<dbReference type="FunFam" id="4.10.270.10:FF:000001">
    <property type="entry name" value="Myosin heavy chain, non-muscle"/>
    <property type="match status" value="1"/>
</dbReference>
<dbReference type="InterPro" id="IPR004009">
    <property type="entry name" value="SH3_Myosin"/>
</dbReference>
<comment type="caution">
    <text evidence="14">The sequence shown here is derived from an EMBL/GenBank/DDBJ whole genome shotgun (WGS) entry which is preliminary data.</text>
</comment>
<dbReference type="FunFam" id="3.30.70.1590:FF:000001">
    <property type="entry name" value="Myosin heavy chain"/>
    <property type="match status" value="1"/>
</dbReference>
<keyword evidence="7 9" id="KW-0505">Motor protein</keyword>
<dbReference type="GO" id="GO:0005524">
    <property type="term" value="F:ATP binding"/>
    <property type="evidence" value="ECO:0007669"/>
    <property type="project" value="UniProtKB-UniRule"/>
</dbReference>
<feature type="domain" description="Myosin motor" evidence="12">
    <location>
        <begin position="83"/>
        <end position="781"/>
    </location>
</feature>
<evidence type="ECO:0000259" key="12">
    <source>
        <dbReference type="PROSITE" id="PS51456"/>
    </source>
</evidence>
<evidence type="ECO:0000256" key="6">
    <source>
        <dbReference type="ARBA" id="ARBA00023123"/>
    </source>
</evidence>
<keyword evidence="3 9" id="KW-0067">ATP-binding</keyword>
<dbReference type="FunFam" id="1.20.5.340:FF:000017">
    <property type="entry name" value="myosin-10 isoform X2"/>
    <property type="match status" value="1"/>
</dbReference>
<dbReference type="Pfam" id="PF00063">
    <property type="entry name" value="Myosin_head"/>
    <property type="match status" value="1"/>
</dbReference>
<sequence>MSQKSLSEDEKFLFVDKNFASQVAQADWTAKKLVWVPSEKHGFEAASIKEEKGDEVLIELAENGKKITVSKDDIQKMNPPKFSKVEDMAELTCLNEASVLHNLRERYFSGLIYTYSGLFCVVVNPYKALPIYSEKIIEMYKGKKRHEMPPHIYAIADTAYRSMLQDREDQSILCTGESGAGKTENTKKVIQYLAVVASSHKGKKDANITGELEKQLLQANPILEAFGNAKTVKNDNSSRFGKFIRINFDVTGYIVGANIETYLLEKSRAIRQAKEERTFHIFYYMIQGSKPAWKEELLLEGFGNYTFFSFGYVPVPSQDDCDMFQETLEAMTIMGFTEDEQLSMMKVVSSVLQLGNIVFKKERNTDQASMPDDTAAQKVCHLMGINVTDFARAILTPRIKVGRDLVQKAQTKEQADFAIEALAKATYERLFLWLLNRVNKALDKTKRQGASFLGILDIAGFEIFEVNSFEQLCINYTNEKLQQLFNNTMFILEQEEYQREGIEWNFIDFGLDLQPCIELIERPNNPPGVLALLDEECWFPKATDVSFVEKVIQEQGNHIKFQKPKQLKDKTIFTLVHYAGKVDYDATSWLTKNMDPLNDNVTSLLNQSSDKFVADLWKDVDRIVGLDQMAKMTESSLPSASKTKKGMFRTVGQLYKEQLGKLMTTLRNTNPNFVRCIIPNHEKRSGKLDAHLVLEQLRCNGVLEGIRICRQGFPNRIVFQEFRQRYEILTAGAIPKGFMDGKQACVVMIKALELDPNLYRVGQSKIFFRTGVLAHLEEERDLKITDVIIAFQAQSRGFLARKAFSKRQQQLTAMKVIQRNCAAYLKLRNWQWWRLFTKVKPLLQVTRQEEEMQLKDEELQKVNEKFYRTEIELKEVQMKHIQLTEEKNLLQEQLQAETELFAEAEEMRIRLQAKKQELEEVLHEMEARLEEEEERGQHIQTEKKKMLQQMQDLEEQLEEEEAARQKLQLEKVTSEAKIKKLEDDVLIMDDQNNKLVKERKILEERVSDLTTNLAEEEEKAKNLTKLKNKHESMISELEVRLKKEEKGRQELDKVKRKLEGEANDLNEQIADLQAQIAELKLQLAKKEEELQAVIARLEDEVAQKNNALKKIRELESHISDLQEDLESERAARNKAEKLKRDLGEELEALKTELEDTLDSTATQQELRAKREQEVTVLKRAIEEETRTHEAQVQEMRQKHTQAVEELTEQLEQVKRVRVNLEKSKQSLEKENSDFTVEIRSLTQAKQDVEHKKKKLEVQLQELQSKYTEGERVRTELTEKTHKVQVELENVTVLLSEAETKSIKLSKDVAGLTAQLQDTQELLQEETRQKLNVATKLRQVEDERNSLQDQLDEEAEAKQNLERHISTLNIQLADSKKKLQEFTSTVETMEEGKKKFLRDIESMTQQFEEKASAFDKLEKTKNRLQQELDDLIVDLDNQRQLVSNLEKKQKKFDQMLAEEKNISSKYADERDRAEAEAREKETKALSLARALEEVLQSKEELERTNKLLKAEMEDLVSSKDDVGKNVHDLEKSKRGLEQQVEEMKTQLEELEDELQATEDAKLRLEVNMQALKAQFERDLQARDEQNEEKRRQLVKQVHEYETELEDERKQRTLAAASKKKLEVDLKDLEGQVDFANKARDEAIKQLRKLQGQMKDFQRELDEARNAREEIFVTAKENEKKAKSLEAEIIQLQEELAAAERARKQAELEKDELAEELAGSSSGKSSLQDEKRRLEARISQLEEELEEEQSNMEGMSDRMRKAVQQAEQLNNELAAERSTSQKNESARQQMERQNKELKSKLQEMEGTVKSKFKSTIAALEAKISQLEEQIEQEVREKQSSIKTLRQKDKKLKEVLLQVEDERKQAEQYKDQAEKGNSRQKQLKRQLEEAEEESQRINASRRKLQRELDEANESNEALSRELNALKSKLRGTQDTSQ</sequence>
<dbReference type="PRINTS" id="PR00193">
    <property type="entry name" value="MYOSINHEAVY"/>
</dbReference>
<dbReference type="FunFam" id="1.20.120.720:FF:000002">
    <property type="entry name" value="Myosin heavy chain 10"/>
    <property type="match status" value="1"/>
</dbReference>
<dbReference type="SUPFAM" id="SSF90257">
    <property type="entry name" value="Myosin rod fragments"/>
    <property type="match status" value="5"/>
</dbReference>
<evidence type="ECO:0000313" key="15">
    <source>
        <dbReference type="Proteomes" id="UP000812440"/>
    </source>
</evidence>
<protein>
    <recommendedName>
        <fullName evidence="16">Myosin heavy chain 11</fullName>
    </recommendedName>
</protein>
<dbReference type="Gene3D" id="1.10.10.820">
    <property type="match status" value="1"/>
</dbReference>
<dbReference type="Gene3D" id="1.20.120.720">
    <property type="entry name" value="Myosin VI head, motor domain, U50 subdomain"/>
    <property type="match status" value="1"/>
</dbReference>
<dbReference type="GO" id="GO:0032982">
    <property type="term" value="C:myosin filament"/>
    <property type="evidence" value="ECO:0007669"/>
    <property type="project" value="TreeGrafter"/>
</dbReference>
<dbReference type="GO" id="GO:0005737">
    <property type="term" value="C:cytoplasm"/>
    <property type="evidence" value="ECO:0007669"/>
    <property type="project" value="TreeGrafter"/>
</dbReference>
<dbReference type="GO" id="GO:0005516">
    <property type="term" value="F:calmodulin binding"/>
    <property type="evidence" value="ECO:0007669"/>
    <property type="project" value="UniProtKB-KW"/>
</dbReference>
<dbReference type="InterPro" id="IPR001609">
    <property type="entry name" value="Myosin_head_motor_dom-like"/>
</dbReference>
<dbReference type="FunFam" id="1.20.5.340:FF:000008">
    <property type="entry name" value="Myosin heavy chain 11"/>
    <property type="match status" value="1"/>
</dbReference>
<feature type="region of interest" description="Actin-binding" evidence="9">
    <location>
        <begin position="659"/>
        <end position="681"/>
    </location>
</feature>
<evidence type="ECO:0000256" key="5">
    <source>
        <dbReference type="ARBA" id="ARBA00023054"/>
    </source>
</evidence>
<feature type="binding site" evidence="9">
    <location>
        <begin position="176"/>
        <end position="183"/>
    </location>
    <ligand>
        <name>ATP</name>
        <dbReference type="ChEBI" id="CHEBI:30616"/>
    </ligand>
</feature>
<dbReference type="Pfam" id="PF01576">
    <property type="entry name" value="Myosin_tail_1"/>
    <property type="match status" value="1"/>
</dbReference>
<dbReference type="Gene3D" id="2.30.30.360">
    <property type="entry name" value="Myosin S1 fragment, N-terminal"/>
    <property type="match status" value="1"/>
</dbReference>
<keyword evidence="5 10" id="KW-0175">Coiled coil</keyword>
<evidence type="ECO:0000256" key="3">
    <source>
        <dbReference type="ARBA" id="ARBA00022840"/>
    </source>
</evidence>
<keyword evidence="4" id="KW-0112">Calmodulin-binding</keyword>
<evidence type="ECO:0000256" key="4">
    <source>
        <dbReference type="ARBA" id="ARBA00022860"/>
    </source>
</evidence>
<feature type="compositionally biased region" description="Basic and acidic residues" evidence="11">
    <location>
        <begin position="1787"/>
        <end position="1806"/>
    </location>
</feature>
<dbReference type="EMBL" id="JAACNH010000009">
    <property type="protein sequence ID" value="KAG8432954.1"/>
    <property type="molecule type" value="Genomic_DNA"/>
</dbReference>
<dbReference type="Proteomes" id="UP000812440">
    <property type="component" value="Chromosome 9"/>
</dbReference>
<feature type="compositionally biased region" description="Polar residues" evidence="11">
    <location>
        <begin position="1763"/>
        <end position="1786"/>
    </location>
</feature>
<evidence type="ECO:0000313" key="14">
    <source>
        <dbReference type="EMBL" id="KAG8432954.1"/>
    </source>
</evidence>
<dbReference type="FunFam" id="1.20.58.530:FF:000003">
    <property type="entry name" value="Myosin heavy chain 10"/>
    <property type="match status" value="1"/>
</dbReference>
<evidence type="ECO:0000256" key="11">
    <source>
        <dbReference type="SAM" id="MobiDB-lite"/>
    </source>
</evidence>
<dbReference type="PANTHER" id="PTHR45615:SF23">
    <property type="entry name" value="MYOSIN-11"/>
    <property type="match status" value="1"/>
</dbReference>
<feature type="compositionally biased region" description="Basic and acidic residues" evidence="11">
    <location>
        <begin position="1861"/>
        <end position="1874"/>
    </location>
</feature>
<dbReference type="GO" id="GO:0016460">
    <property type="term" value="C:myosin II complex"/>
    <property type="evidence" value="ECO:0007669"/>
    <property type="project" value="TreeGrafter"/>
</dbReference>
<evidence type="ECO:0000256" key="2">
    <source>
        <dbReference type="ARBA" id="ARBA00022741"/>
    </source>
</evidence>
<dbReference type="PROSITE" id="PS51456">
    <property type="entry name" value="MYOSIN_MOTOR"/>
    <property type="match status" value="1"/>
</dbReference>
<dbReference type="Gene3D" id="1.20.5.340">
    <property type="match status" value="5"/>
</dbReference>
<dbReference type="SMART" id="SM00242">
    <property type="entry name" value="MYSc"/>
    <property type="match status" value="1"/>
</dbReference>
<keyword evidence="15" id="KW-1185">Reference proteome</keyword>
<dbReference type="InterPro" id="IPR002928">
    <property type="entry name" value="Myosin_tail"/>
</dbReference>
<evidence type="ECO:0000256" key="1">
    <source>
        <dbReference type="ARBA" id="ARBA00008314"/>
    </source>
</evidence>
<keyword evidence="2 9" id="KW-0547">Nucleotide-binding</keyword>
<evidence type="ECO:0008006" key="16">
    <source>
        <dbReference type="Google" id="ProtNLM"/>
    </source>
</evidence>
<evidence type="ECO:0000259" key="13">
    <source>
        <dbReference type="PROSITE" id="PS51844"/>
    </source>
</evidence>
<dbReference type="GO" id="GO:0051015">
    <property type="term" value="F:actin filament binding"/>
    <property type="evidence" value="ECO:0007669"/>
    <property type="project" value="InterPro"/>
</dbReference>
<dbReference type="FunFam" id="1.20.5.340:FF:000009">
    <property type="entry name" value="myosin-11 isoform X2"/>
    <property type="match status" value="1"/>
</dbReference>
<dbReference type="PROSITE" id="PS50096">
    <property type="entry name" value="IQ"/>
    <property type="match status" value="1"/>
</dbReference>
<evidence type="ECO:0000256" key="8">
    <source>
        <dbReference type="ARBA" id="ARBA00023203"/>
    </source>
</evidence>